<dbReference type="PANTHER" id="PTHR34154:SF3">
    <property type="entry name" value="ALKALI-SENSITIVE LINKAGE PROTEIN 1"/>
    <property type="match status" value="1"/>
</dbReference>
<evidence type="ECO:0000259" key="2">
    <source>
        <dbReference type="PROSITE" id="PS51175"/>
    </source>
</evidence>
<proteinExistence type="predicted"/>
<dbReference type="NCBIfam" id="TIGR04183">
    <property type="entry name" value="Por_Secre_tail"/>
    <property type="match status" value="1"/>
</dbReference>
<dbReference type="SUPFAM" id="SSF51445">
    <property type="entry name" value="(Trans)glycosidases"/>
    <property type="match status" value="1"/>
</dbReference>
<dbReference type="InterPro" id="IPR026444">
    <property type="entry name" value="Secre_tail"/>
</dbReference>
<dbReference type="InterPro" id="IPR006584">
    <property type="entry name" value="Cellulose-bd_IV"/>
</dbReference>
<dbReference type="PANTHER" id="PTHR34154">
    <property type="entry name" value="ALKALI-SENSITIVE LINKAGE PROTEIN 1"/>
    <property type="match status" value="1"/>
</dbReference>
<dbReference type="InterPro" id="IPR008979">
    <property type="entry name" value="Galactose-bd-like_sf"/>
</dbReference>
<evidence type="ECO:0000313" key="4">
    <source>
        <dbReference type="Proteomes" id="UP000093276"/>
    </source>
</evidence>
<reference evidence="3 4" key="1">
    <citation type="submission" date="2016-08" db="EMBL/GenBank/DDBJ databases">
        <title>Complete genome sequence of Flavobacterium johnsoniae strain GSE09, a volatile-producing biocontrol agent isolated from cucumber (Cucumis sativus).</title>
        <authorList>
            <person name="Jeong J.-J."/>
            <person name="Oh J.Y."/>
            <person name="Jim Y.J."/>
            <person name="Sang M.K."/>
            <person name="Kim K.D."/>
        </authorList>
    </citation>
    <scope>NUCLEOTIDE SEQUENCE [LARGE SCALE GENOMIC DNA]</scope>
    <source>
        <strain evidence="3 4">GSE09</strain>
    </source>
</reference>
<dbReference type="SUPFAM" id="SSF49785">
    <property type="entry name" value="Galactose-binding domain-like"/>
    <property type="match status" value="1"/>
</dbReference>
<gene>
    <name evidence="3" type="ORF">BB050_03086</name>
</gene>
<organism evidence="3 4">
    <name type="scientific">Flavobacterium anhuiense</name>
    <dbReference type="NCBI Taxonomy" id="459526"/>
    <lineage>
        <taxon>Bacteria</taxon>
        <taxon>Pseudomonadati</taxon>
        <taxon>Bacteroidota</taxon>
        <taxon>Flavobacteriia</taxon>
        <taxon>Flavobacteriales</taxon>
        <taxon>Flavobacteriaceae</taxon>
        <taxon>Flavobacterium</taxon>
    </lineage>
</organism>
<accession>A0AAC9D3T0</accession>
<dbReference type="KEGG" id="fjg:BB050_03086"/>
<dbReference type="Gene3D" id="3.20.20.80">
    <property type="entry name" value="Glycosidases"/>
    <property type="match status" value="1"/>
</dbReference>
<dbReference type="GO" id="GO:0016787">
    <property type="term" value="F:hydrolase activity"/>
    <property type="evidence" value="ECO:0007669"/>
    <property type="project" value="UniProtKB-KW"/>
</dbReference>
<sequence>MDKKRKPFKFGSSPISKKNQKSLTMIQKLFFSFLVSFLFFSVFAQSPKRGIAYGYHSQADMQALKPGLSWWYNWSPEPDADLKANYESLGVEFVPMAWGKISDNDVQTFINKIKPGAKYLLAFNEPNFTDGARLTPQEAVTAWANIEKIAAAKNLEIVSASPAYNGPNNYGGISDPVVWHNQFFQLCPNCKVDYIAFHTYDATAGSVIGVTGILKQFNRPLWITEFANRVIQTADEKTAFMKQILTSYENDPDIFRYSWFTGRVNPTWTDMLEGQLLSGTSGVLRPIGTEYINVPYTAKKMNIPGRVTANKHYRRKGTGLQATTDSGTGQNVCFINEGDWNEFMLNVANAGTYNLTFRVASPVLTGKFDILVNDVVVKADETFPPTGDWQTFANKTVNDVFLPKGEVYLKIKFKSNDFNFNFIDFAVANLGVNDNELEKDSFTIYPNPVKTQATLHIKSNTTKPLTIKIIDMKGDVCFSSADYFTNEDIKIGDKLPKGVYIVNASYGNIKKSIKIIKN</sequence>
<keyword evidence="3" id="KW-0378">Hydrolase</keyword>
<dbReference type="PROSITE" id="PS51175">
    <property type="entry name" value="CBM6"/>
    <property type="match status" value="1"/>
</dbReference>
<protein>
    <submittedName>
        <fullName evidence="3">Glycosyl hydrolase catalytic core</fullName>
    </submittedName>
</protein>
<dbReference type="Pfam" id="PF18962">
    <property type="entry name" value="Por_Secre_tail"/>
    <property type="match status" value="1"/>
</dbReference>
<name>A0AAC9D3T0_9FLAO</name>
<dbReference type="Pfam" id="PF03422">
    <property type="entry name" value="CBM_6"/>
    <property type="match status" value="1"/>
</dbReference>
<dbReference type="AlphaFoldDB" id="A0AAC9D3T0"/>
<dbReference type="Gene3D" id="2.60.120.260">
    <property type="entry name" value="Galactose-binding domain-like"/>
    <property type="match status" value="1"/>
</dbReference>
<feature type="domain" description="CBM6" evidence="2">
    <location>
        <begin position="305"/>
        <end position="426"/>
    </location>
</feature>
<dbReference type="InterPro" id="IPR005084">
    <property type="entry name" value="CBM6"/>
</dbReference>
<evidence type="ECO:0000256" key="1">
    <source>
        <dbReference type="ARBA" id="ARBA00022729"/>
    </source>
</evidence>
<dbReference type="InterPro" id="IPR024655">
    <property type="entry name" value="Asl1_glyco_hydro_catalytic"/>
</dbReference>
<dbReference type="InterPro" id="IPR053183">
    <property type="entry name" value="ASL1"/>
</dbReference>
<dbReference type="GO" id="GO:0030246">
    <property type="term" value="F:carbohydrate binding"/>
    <property type="evidence" value="ECO:0007669"/>
    <property type="project" value="InterPro"/>
</dbReference>
<dbReference type="Pfam" id="PF11790">
    <property type="entry name" value="Glyco_hydro_cc"/>
    <property type="match status" value="1"/>
</dbReference>
<dbReference type="InterPro" id="IPR017853">
    <property type="entry name" value="GH"/>
</dbReference>
<evidence type="ECO:0000313" key="3">
    <source>
        <dbReference type="EMBL" id="AOC96176.1"/>
    </source>
</evidence>
<dbReference type="Proteomes" id="UP000093276">
    <property type="component" value="Chromosome"/>
</dbReference>
<dbReference type="CDD" id="cd04080">
    <property type="entry name" value="CBM6_cellulase-like"/>
    <property type="match status" value="1"/>
</dbReference>
<keyword evidence="1" id="KW-0732">Signal</keyword>
<dbReference type="SMART" id="SM00606">
    <property type="entry name" value="CBD_IV"/>
    <property type="match status" value="1"/>
</dbReference>
<dbReference type="EMBL" id="CP016907">
    <property type="protein sequence ID" value="AOC96176.1"/>
    <property type="molecule type" value="Genomic_DNA"/>
</dbReference>